<accession>A0A9W6LZH4</accession>
<proteinExistence type="predicted"/>
<dbReference type="SUPFAM" id="SSF46785">
    <property type="entry name" value="Winged helix' DNA-binding domain"/>
    <property type="match status" value="1"/>
</dbReference>
<protein>
    <submittedName>
        <fullName evidence="2">Transcriptional regulator</fullName>
    </submittedName>
</protein>
<gene>
    <name evidence="2" type="ORF">GCM10017584_14450</name>
</gene>
<keyword evidence="3" id="KW-1185">Reference proteome</keyword>
<reference evidence="2" key="2">
    <citation type="submission" date="2023-01" db="EMBL/GenBank/DDBJ databases">
        <authorList>
            <person name="Sun Q."/>
            <person name="Evtushenko L."/>
        </authorList>
    </citation>
    <scope>NUCLEOTIDE SEQUENCE</scope>
    <source>
        <strain evidence="2">VKM Ac-1401</strain>
    </source>
</reference>
<dbReference type="Proteomes" id="UP001142372">
    <property type="component" value="Unassembled WGS sequence"/>
</dbReference>
<dbReference type="EMBL" id="BSEN01000006">
    <property type="protein sequence ID" value="GLJ75871.1"/>
    <property type="molecule type" value="Genomic_DNA"/>
</dbReference>
<dbReference type="NCBIfam" id="NF033788">
    <property type="entry name" value="HTH_metalloreg"/>
    <property type="match status" value="1"/>
</dbReference>
<organism evidence="2 3">
    <name type="scientific">Leifsonia poae</name>
    <dbReference type="NCBI Taxonomy" id="110933"/>
    <lineage>
        <taxon>Bacteria</taxon>
        <taxon>Bacillati</taxon>
        <taxon>Actinomycetota</taxon>
        <taxon>Actinomycetes</taxon>
        <taxon>Micrococcales</taxon>
        <taxon>Microbacteriaceae</taxon>
        <taxon>Leifsonia</taxon>
    </lineage>
</organism>
<dbReference type="InterPro" id="IPR036390">
    <property type="entry name" value="WH_DNA-bd_sf"/>
</dbReference>
<comment type="caution">
    <text evidence="2">The sequence shown here is derived from an EMBL/GenBank/DDBJ whole genome shotgun (WGS) entry which is preliminary data.</text>
</comment>
<dbReference type="InterPro" id="IPR011991">
    <property type="entry name" value="ArsR-like_HTH"/>
</dbReference>
<dbReference type="InterPro" id="IPR052543">
    <property type="entry name" value="HTH_Metal-responsive_Reg"/>
</dbReference>
<dbReference type="PANTHER" id="PTHR39168:SF2">
    <property type="entry name" value="HTH-TYPE TRANSCRIPTIONAL REGULATOR CMTR"/>
    <property type="match status" value="1"/>
</dbReference>
<evidence type="ECO:0000313" key="2">
    <source>
        <dbReference type="EMBL" id="GLJ75871.1"/>
    </source>
</evidence>
<evidence type="ECO:0000313" key="3">
    <source>
        <dbReference type="Proteomes" id="UP001142372"/>
    </source>
</evidence>
<feature type="domain" description="HTH arsR-type" evidence="1">
    <location>
        <begin position="8"/>
        <end position="102"/>
    </location>
</feature>
<dbReference type="InterPro" id="IPR001845">
    <property type="entry name" value="HTH_ArsR_DNA-bd_dom"/>
</dbReference>
<dbReference type="Gene3D" id="1.10.10.10">
    <property type="entry name" value="Winged helix-like DNA-binding domain superfamily/Winged helix DNA-binding domain"/>
    <property type="match status" value="1"/>
</dbReference>
<name>A0A9W6LZH4_9MICO</name>
<dbReference type="Pfam" id="PF01022">
    <property type="entry name" value="HTH_5"/>
    <property type="match status" value="1"/>
</dbReference>
<dbReference type="GO" id="GO:0010288">
    <property type="term" value="P:response to lead ion"/>
    <property type="evidence" value="ECO:0007669"/>
    <property type="project" value="TreeGrafter"/>
</dbReference>
<dbReference type="GO" id="GO:0097063">
    <property type="term" value="F:cadmium ion sensor activity"/>
    <property type="evidence" value="ECO:0007669"/>
    <property type="project" value="TreeGrafter"/>
</dbReference>
<dbReference type="GO" id="GO:0003677">
    <property type="term" value="F:DNA binding"/>
    <property type="evidence" value="ECO:0007669"/>
    <property type="project" value="TreeGrafter"/>
</dbReference>
<dbReference type="SMART" id="SM00418">
    <property type="entry name" value="HTH_ARSR"/>
    <property type="match status" value="1"/>
</dbReference>
<dbReference type="PANTHER" id="PTHR39168">
    <property type="entry name" value="TRANSCRIPTIONAL REGULATOR-RELATED"/>
    <property type="match status" value="1"/>
</dbReference>
<dbReference type="PRINTS" id="PR00778">
    <property type="entry name" value="HTHARSR"/>
</dbReference>
<dbReference type="GO" id="GO:0032791">
    <property type="term" value="F:lead ion binding"/>
    <property type="evidence" value="ECO:0007669"/>
    <property type="project" value="TreeGrafter"/>
</dbReference>
<dbReference type="AlphaFoldDB" id="A0A9W6LZH4"/>
<dbReference type="GO" id="GO:0003700">
    <property type="term" value="F:DNA-binding transcription factor activity"/>
    <property type="evidence" value="ECO:0007669"/>
    <property type="project" value="InterPro"/>
</dbReference>
<dbReference type="CDD" id="cd00090">
    <property type="entry name" value="HTH_ARSR"/>
    <property type="match status" value="1"/>
</dbReference>
<evidence type="ECO:0000259" key="1">
    <source>
        <dbReference type="PROSITE" id="PS50987"/>
    </source>
</evidence>
<dbReference type="InterPro" id="IPR036388">
    <property type="entry name" value="WH-like_DNA-bd_sf"/>
</dbReference>
<sequence>METASPTATVTHTAALARLGHALSDPTRAGILLVLREAPAYPSDLADALGVSRQVMSNQLACLRGCGLVDAIPDGRRTWYRLADGHLAPALDELLRLVLYVEPGCCAGDECGCA</sequence>
<dbReference type="RefSeq" id="WP_271176550.1">
    <property type="nucleotide sequence ID" value="NZ_BAAAJO010000005.1"/>
</dbReference>
<reference evidence="2" key="1">
    <citation type="journal article" date="2014" name="Int. J. Syst. Evol. Microbiol.">
        <title>Complete genome sequence of Corynebacterium casei LMG S-19264T (=DSM 44701T), isolated from a smear-ripened cheese.</title>
        <authorList>
            <consortium name="US DOE Joint Genome Institute (JGI-PGF)"/>
            <person name="Walter F."/>
            <person name="Albersmeier A."/>
            <person name="Kalinowski J."/>
            <person name="Ruckert C."/>
        </authorList>
    </citation>
    <scope>NUCLEOTIDE SEQUENCE</scope>
    <source>
        <strain evidence="2">VKM Ac-1401</strain>
    </source>
</reference>
<dbReference type="GO" id="GO:0046686">
    <property type="term" value="P:response to cadmium ion"/>
    <property type="evidence" value="ECO:0007669"/>
    <property type="project" value="TreeGrafter"/>
</dbReference>
<dbReference type="PROSITE" id="PS50987">
    <property type="entry name" value="HTH_ARSR_2"/>
    <property type="match status" value="1"/>
</dbReference>